<dbReference type="KEGG" id="orb:IPMB12_09020"/>
<feature type="region of interest" description="Disordered" evidence="1">
    <location>
        <begin position="1"/>
        <end position="23"/>
    </location>
</feature>
<dbReference type="PANTHER" id="PTHR32305:SF15">
    <property type="entry name" value="PROTEIN RHSA-RELATED"/>
    <property type="match status" value="1"/>
</dbReference>
<dbReference type="RefSeq" id="WP_166916983.1">
    <property type="nucleotide sequence ID" value="NZ_CP050253.1"/>
</dbReference>
<dbReference type="InterPro" id="IPR001826">
    <property type="entry name" value="RHS"/>
</dbReference>
<evidence type="ECO:0000313" key="3">
    <source>
        <dbReference type="EMBL" id="QIQ21809.1"/>
    </source>
</evidence>
<proteinExistence type="predicted"/>
<sequence length="522" mass="61078">MMLDKTWSPLKDDPNSRPINNQANRTQIYNNITYHYDELGNLIKREKPNGETLYLAYDNENQLSLSHIVKPNHTETWGYAYDAFGRRISKHITDKLALKNNEQQQIRFVWDGAKLQQEQHKQNNGIFSYIYEATDSFVPIAQTVKDNLTENITLNYLHTDQIGIPKEMTDEQGNLAWFGQYSAWGKVENGTNVLPAHQPFRLQNQYYDNETGLHYNLFRYYEPECEKFVNQDPIGLLGGENLYQYASNPFEWMDPWGLNQYRKRSVSSVAKLRHNFDKSGGARERYLKKLAKTPEKTKATFKCTDEDIEQMKKGKVPKNFVVHHKKPLFRGGNNRFSNLTLMDKNIIQITIKCCIGMKKEKIFMDLIRNKIMETICQECHSKFLLSQEQKEFVSRMQSTGLKVIIIDCPYCNKPTPYTDDLAFKNVIYQNTVGENLLHCPVSHCDGLISFIDYSKPYFWGCGECGKEWYKEEDLQNEISKIVQKYPYRQTCYEKKKEKWIAAPESQIVADYESLVEKEPFDV</sequence>
<dbReference type="InterPro" id="IPR006530">
    <property type="entry name" value="YD"/>
</dbReference>
<feature type="domain" description="RHS protein conserved region" evidence="2">
    <location>
        <begin position="156"/>
        <end position="188"/>
    </location>
</feature>
<dbReference type="CDD" id="cd00085">
    <property type="entry name" value="HNHc"/>
    <property type="match status" value="1"/>
</dbReference>
<dbReference type="InterPro" id="IPR022385">
    <property type="entry name" value="Rhs_assc_core"/>
</dbReference>
<dbReference type="InterPro" id="IPR003615">
    <property type="entry name" value="HNH_nuc"/>
</dbReference>
<dbReference type="NCBIfam" id="TIGR03696">
    <property type="entry name" value="Rhs_assc_core"/>
    <property type="match status" value="1"/>
</dbReference>
<dbReference type="InParanoid" id="A0A6G9IDC0"/>
<organism evidence="3 4">
    <name type="scientific">Zophobihabitans entericus</name>
    <dbReference type="NCBI Taxonomy" id="1635327"/>
    <lineage>
        <taxon>Bacteria</taxon>
        <taxon>Pseudomonadati</taxon>
        <taxon>Pseudomonadota</taxon>
        <taxon>Gammaproteobacteria</taxon>
        <taxon>Orbales</taxon>
        <taxon>Orbaceae</taxon>
        <taxon>Zophobihabitans</taxon>
    </lineage>
</organism>
<accession>A0A6G9IDC0</accession>
<name>A0A6G9IDC0_9GAMM</name>
<dbReference type="EMBL" id="CP050253">
    <property type="protein sequence ID" value="QIQ21809.1"/>
    <property type="molecule type" value="Genomic_DNA"/>
</dbReference>
<evidence type="ECO:0000259" key="2">
    <source>
        <dbReference type="Pfam" id="PF03527"/>
    </source>
</evidence>
<keyword evidence="4" id="KW-1185">Reference proteome</keyword>
<dbReference type="InterPro" id="IPR044925">
    <property type="entry name" value="His-Me_finger_sf"/>
</dbReference>
<evidence type="ECO:0000256" key="1">
    <source>
        <dbReference type="SAM" id="MobiDB-lite"/>
    </source>
</evidence>
<evidence type="ECO:0000313" key="4">
    <source>
        <dbReference type="Proteomes" id="UP000501168"/>
    </source>
</evidence>
<dbReference type="InterPro" id="IPR050708">
    <property type="entry name" value="T6SS_VgrG/RHS"/>
</dbReference>
<dbReference type="Proteomes" id="UP000501168">
    <property type="component" value="Chromosome"/>
</dbReference>
<dbReference type="NCBIfam" id="TIGR01643">
    <property type="entry name" value="YD_repeat_2x"/>
    <property type="match status" value="1"/>
</dbReference>
<reference evidence="3 4" key="1">
    <citation type="submission" date="2020-03" db="EMBL/GenBank/DDBJ databases">
        <title>Complete genome sequence of Orbus sp. IPMB12 (BCRC 80908).</title>
        <authorList>
            <person name="Lo W.-S."/>
            <person name="Chang T.-H."/>
            <person name="Kuo C.-H."/>
        </authorList>
    </citation>
    <scope>NUCLEOTIDE SEQUENCE [LARGE SCALE GENOMIC DNA]</scope>
    <source>
        <strain evidence="3 4">IPMB12</strain>
    </source>
</reference>
<protein>
    <recommendedName>
        <fullName evidence="2">RHS protein conserved region domain-containing protein</fullName>
    </recommendedName>
</protein>
<dbReference type="PANTHER" id="PTHR32305">
    <property type="match status" value="1"/>
</dbReference>
<dbReference type="PRINTS" id="PR00394">
    <property type="entry name" value="RHSPROTEIN"/>
</dbReference>
<dbReference type="Pfam" id="PF03527">
    <property type="entry name" value="RHS"/>
    <property type="match status" value="1"/>
</dbReference>
<dbReference type="Gene3D" id="2.180.10.10">
    <property type="entry name" value="RHS repeat-associated core"/>
    <property type="match status" value="1"/>
</dbReference>
<dbReference type="AlphaFoldDB" id="A0A6G9IDC0"/>
<gene>
    <name evidence="3" type="ORF">IPMB12_09020</name>
</gene>
<dbReference type="SUPFAM" id="SSF54060">
    <property type="entry name" value="His-Me finger endonucleases"/>
    <property type="match status" value="1"/>
</dbReference>